<dbReference type="Pfam" id="PF03171">
    <property type="entry name" value="2OG-FeII_Oxy"/>
    <property type="match status" value="1"/>
</dbReference>
<protein>
    <recommendedName>
        <fullName evidence="7">Fe2OG dioxygenase domain-containing protein</fullName>
    </recommendedName>
</protein>
<evidence type="ECO:0000313" key="9">
    <source>
        <dbReference type="EnsemblPlants" id="KQK19355"/>
    </source>
</evidence>
<keyword evidence="2 5" id="KW-0479">Metal-binding</keyword>
<name>I1H0I6_BRADI</name>
<evidence type="ECO:0000256" key="3">
    <source>
        <dbReference type="ARBA" id="ARBA00023002"/>
    </source>
</evidence>
<dbReference type="Pfam" id="PF14226">
    <property type="entry name" value="DIOX_N"/>
    <property type="match status" value="1"/>
</dbReference>
<evidence type="ECO:0000259" key="7">
    <source>
        <dbReference type="PROSITE" id="PS51471"/>
    </source>
</evidence>
<evidence type="ECO:0000256" key="6">
    <source>
        <dbReference type="SAM" id="MobiDB-lite"/>
    </source>
</evidence>
<comment type="similarity">
    <text evidence="1 5">Belongs to the iron/ascorbate-dependent oxidoreductase family.</text>
</comment>
<evidence type="ECO:0000313" key="8">
    <source>
        <dbReference type="EMBL" id="KQK19355.1"/>
    </source>
</evidence>
<dbReference type="eggNOG" id="KOG0143">
    <property type="taxonomic scope" value="Eukaryota"/>
</dbReference>
<dbReference type="SUPFAM" id="SSF51197">
    <property type="entry name" value="Clavaminate synthase-like"/>
    <property type="match status" value="1"/>
</dbReference>
<dbReference type="GO" id="GO:0016491">
    <property type="term" value="F:oxidoreductase activity"/>
    <property type="evidence" value="ECO:0007669"/>
    <property type="project" value="UniProtKB-KW"/>
</dbReference>
<dbReference type="Gramene" id="KQK19355">
    <property type="protein sequence ID" value="KQK19355"/>
    <property type="gene ID" value="BRADI_1g47850v3"/>
</dbReference>
<dbReference type="HOGENOM" id="CLU_010119_16_0_1"/>
<dbReference type="PANTHER" id="PTHR47991">
    <property type="entry name" value="OXOGLUTARATE/IRON-DEPENDENT DIOXYGENASE"/>
    <property type="match status" value="1"/>
</dbReference>
<keyword evidence="4 5" id="KW-0408">Iron</keyword>
<evidence type="ECO:0000256" key="4">
    <source>
        <dbReference type="ARBA" id="ARBA00023004"/>
    </source>
</evidence>
<dbReference type="OrthoDB" id="288590at2759"/>
<dbReference type="EnsemblPlants" id="KQK19355">
    <property type="protein sequence ID" value="KQK19355"/>
    <property type="gene ID" value="BRADI_1g47850v3"/>
</dbReference>
<dbReference type="RefSeq" id="XP_003561021.1">
    <property type="nucleotide sequence ID" value="XM_003560973.4"/>
</dbReference>
<dbReference type="FunFam" id="2.60.120.330:FF:000066">
    <property type="entry name" value="Os06g0176500 protein"/>
    <property type="match status" value="1"/>
</dbReference>
<dbReference type="STRING" id="15368.I1H0I6"/>
<dbReference type="PRINTS" id="PR00682">
    <property type="entry name" value="IPNSYNTHASE"/>
</dbReference>
<reference evidence="9" key="3">
    <citation type="submission" date="2018-08" db="UniProtKB">
        <authorList>
            <consortium name="EnsemblPlants"/>
        </authorList>
    </citation>
    <scope>IDENTIFICATION</scope>
    <source>
        <strain evidence="9">cv. Bd21</strain>
    </source>
</reference>
<dbReference type="InterPro" id="IPR027443">
    <property type="entry name" value="IPNS-like_sf"/>
</dbReference>
<reference evidence="8 9" key="1">
    <citation type="journal article" date="2010" name="Nature">
        <title>Genome sequencing and analysis of the model grass Brachypodium distachyon.</title>
        <authorList>
            <consortium name="International Brachypodium Initiative"/>
        </authorList>
    </citation>
    <scope>NUCLEOTIDE SEQUENCE [LARGE SCALE GENOMIC DNA]</scope>
    <source>
        <strain evidence="8 9">Bd21</strain>
    </source>
</reference>
<sequence length="396" mass="43879">MVVHQAQEHLVQEVAADGSPPSRYVLREHDRPTPATNAAIPTVDVSRLAANDPDEAEKLRSALNTWGLFAVTGHGMPGELLDAILDSTRAFFHLPTHAKHKYSNLVPSDSDDSHNNNNNNKKFQPEGYGVDRVDTDEQILDWCDRLYLQVQPEDERRRQFWPTEPPNLAGLLHDYSLKSQAVAQLILRAMARILGFEESFFVDKVGDESRMPSYARFTYYPPCARPDLVYGLKPHTDNSVVTVLLLDKRVGGLQVRQPLGDLAVAGEEEEGARWVDVPAMGGHELLVVVGDEMEIMSNAAFRAPVHRVVVSAEERMSLVVFYQPEPHRALEPARELVDEERPARYKTLQAKTFADGFWDAFALGERTIDFLKVKVGEDGGGGGGDQPNAPAAVPGA</sequence>
<dbReference type="InterPro" id="IPR005123">
    <property type="entry name" value="Oxoglu/Fe-dep_dioxygenase_dom"/>
</dbReference>
<dbReference type="AlphaFoldDB" id="I1H0I6"/>
<keyword evidence="3 5" id="KW-0560">Oxidoreductase</keyword>
<organism evidence="8">
    <name type="scientific">Brachypodium distachyon</name>
    <name type="common">Purple false brome</name>
    <name type="synonym">Trachynia distachya</name>
    <dbReference type="NCBI Taxonomy" id="15368"/>
    <lineage>
        <taxon>Eukaryota</taxon>
        <taxon>Viridiplantae</taxon>
        <taxon>Streptophyta</taxon>
        <taxon>Embryophyta</taxon>
        <taxon>Tracheophyta</taxon>
        <taxon>Spermatophyta</taxon>
        <taxon>Magnoliopsida</taxon>
        <taxon>Liliopsida</taxon>
        <taxon>Poales</taxon>
        <taxon>Poaceae</taxon>
        <taxon>BOP clade</taxon>
        <taxon>Pooideae</taxon>
        <taxon>Stipodae</taxon>
        <taxon>Brachypodieae</taxon>
        <taxon>Brachypodium</taxon>
    </lineage>
</organism>
<reference evidence="8" key="2">
    <citation type="submission" date="2017-06" db="EMBL/GenBank/DDBJ databases">
        <title>WGS assembly of Brachypodium distachyon.</title>
        <authorList>
            <consortium name="The International Brachypodium Initiative"/>
            <person name="Lucas S."/>
            <person name="Harmon-Smith M."/>
            <person name="Lail K."/>
            <person name="Tice H."/>
            <person name="Grimwood J."/>
            <person name="Bruce D."/>
            <person name="Barry K."/>
            <person name="Shu S."/>
            <person name="Lindquist E."/>
            <person name="Wang M."/>
            <person name="Pitluck S."/>
            <person name="Vogel J.P."/>
            <person name="Garvin D.F."/>
            <person name="Mockler T.C."/>
            <person name="Schmutz J."/>
            <person name="Rokhsar D."/>
            <person name="Bevan M.W."/>
        </authorList>
    </citation>
    <scope>NUCLEOTIDE SEQUENCE</scope>
    <source>
        <strain evidence="8">Bd21</strain>
    </source>
</reference>
<feature type="region of interest" description="Disordered" evidence="6">
    <location>
        <begin position="103"/>
        <end position="129"/>
    </location>
</feature>
<keyword evidence="10" id="KW-1185">Reference proteome</keyword>
<dbReference type="GeneID" id="100835487"/>
<evidence type="ECO:0000256" key="5">
    <source>
        <dbReference type="RuleBase" id="RU003682"/>
    </source>
</evidence>
<dbReference type="Gene3D" id="2.60.120.330">
    <property type="entry name" value="B-lactam Antibiotic, Isopenicillin N Synthase, Chain"/>
    <property type="match status" value="1"/>
</dbReference>
<dbReference type="InterPro" id="IPR044861">
    <property type="entry name" value="IPNS-like_FE2OG_OXY"/>
</dbReference>
<gene>
    <name evidence="9" type="primary">LOC100835487</name>
    <name evidence="8" type="ORF">BRADI_1g47850v3</name>
</gene>
<dbReference type="KEGG" id="bdi:100835487"/>
<dbReference type="InterPro" id="IPR050295">
    <property type="entry name" value="Plant_2OG-oxidoreductases"/>
</dbReference>
<dbReference type="PROSITE" id="PS51471">
    <property type="entry name" value="FE2OG_OXY"/>
    <property type="match status" value="1"/>
</dbReference>
<proteinExistence type="inferred from homology"/>
<dbReference type="GO" id="GO:0046872">
    <property type="term" value="F:metal ion binding"/>
    <property type="evidence" value="ECO:0007669"/>
    <property type="project" value="UniProtKB-KW"/>
</dbReference>
<feature type="domain" description="Fe2OG dioxygenase" evidence="7">
    <location>
        <begin position="211"/>
        <end position="324"/>
    </location>
</feature>
<dbReference type="EMBL" id="CM000880">
    <property type="protein sequence ID" value="KQK19355.1"/>
    <property type="molecule type" value="Genomic_DNA"/>
</dbReference>
<dbReference type="Proteomes" id="UP000008810">
    <property type="component" value="Chromosome 1"/>
</dbReference>
<dbReference type="OMA" id="HGMPEPF"/>
<dbReference type="InterPro" id="IPR026992">
    <property type="entry name" value="DIOX_N"/>
</dbReference>
<evidence type="ECO:0000256" key="2">
    <source>
        <dbReference type="ARBA" id="ARBA00022723"/>
    </source>
</evidence>
<evidence type="ECO:0000313" key="10">
    <source>
        <dbReference type="Proteomes" id="UP000008810"/>
    </source>
</evidence>
<evidence type="ECO:0000256" key="1">
    <source>
        <dbReference type="ARBA" id="ARBA00008056"/>
    </source>
</evidence>
<accession>I1H0I6</accession>